<evidence type="ECO:0000256" key="6">
    <source>
        <dbReference type="ARBA" id="ARBA00023125"/>
    </source>
</evidence>
<dbReference type="InterPro" id="IPR004107">
    <property type="entry name" value="Integrase_SAM-like_N"/>
</dbReference>
<reference evidence="12 13" key="2">
    <citation type="journal article" date="2014" name="Genome Announc.">
        <title>Complete Genome Sequence of Coprothermobacter proteolyticus DSM 5265.</title>
        <authorList>
            <person name="Alexiev A."/>
            <person name="Coil D.A."/>
            <person name="Badger J.H."/>
            <person name="Enticknap J."/>
            <person name="Ward N."/>
            <person name="Robb F.T."/>
            <person name="Eisen J.A."/>
        </authorList>
    </citation>
    <scope>NUCLEOTIDE SEQUENCE [LARGE SCALE GENOMIC DNA]</scope>
    <source>
        <strain evidence="13">ATCC 35245 / DSM 5265 / OCM 4 / BT</strain>
    </source>
</reference>
<protein>
    <submittedName>
        <fullName evidence="12">Tyrosine recombinase XerD</fullName>
    </submittedName>
</protein>
<evidence type="ECO:0000256" key="7">
    <source>
        <dbReference type="ARBA" id="ARBA00023172"/>
    </source>
</evidence>
<sequence>MLELYHEYLVKKGKSPHTIKNYISDLMQFQKWFEESTGEQFSPGKITEIDVRSYRSYLINIRQLKPSSIKRKLEAIRKFLDWTVKQDIISKNPAKEVEAPASVTLPPRSLSEKEFLRLRRSFYKEGNERDIAIFEVLANTGIRVSELCSLKLSDVQISERKGKLIVRYGKGQKYREVPLNSDARKALNEYLKSRADENNERLFLGERGPLTPSGVFRIIKRYARDAGVEVSPHQLRHTFARRLLQSGADIVTVQQILGHANLNTTAVYLKPDYAEQEEAVEKISKLHL</sequence>
<evidence type="ECO:0000256" key="1">
    <source>
        <dbReference type="ARBA" id="ARBA00004496"/>
    </source>
</evidence>
<evidence type="ECO:0000313" key="13">
    <source>
        <dbReference type="Proteomes" id="UP000001732"/>
    </source>
</evidence>
<dbReference type="InterPro" id="IPR044068">
    <property type="entry name" value="CB"/>
</dbReference>
<dbReference type="Pfam" id="PF00589">
    <property type="entry name" value="Phage_integrase"/>
    <property type="match status" value="1"/>
</dbReference>
<dbReference type="InterPro" id="IPR002104">
    <property type="entry name" value="Integrase_catalytic"/>
</dbReference>
<keyword evidence="2" id="KW-0963">Cytoplasm</keyword>
<dbReference type="GO" id="GO:0015074">
    <property type="term" value="P:DNA integration"/>
    <property type="evidence" value="ECO:0007669"/>
    <property type="project" value="UniProtKB-KW"/>
</dbReference>
<dbReference type="Proteomes" id="UP000001732">
    <property type="component" value="Chromosome"/>
</dbReference>
<dbReference type="InterPro" id="IPR050090">
    <property type="entry name" value="Tyrosine_recombinase_XerCD"/>
</dbReference>
<proteinExistence type="predicted"/>
<dbReference type="RefSeq" id="WP_012544727.1">
    <property type="nucleotide sequence ID" value="NC_011295.1"/>
</dbReference>
<dbReference type="GO" id="GO:0051301">
    <property type="term" value="P:cell division"/>
    <property type="evidence" value="ECO:0007669"/>
    <property type="project" value="UniProtKB-KW"/>
</dbReference>
<feature type="domain" description="Tyr recombinase" evidence="10">
    <location>
        <begin position="105"/>
        <end position="281"/>
    </location>
</feature>
<dbReference type="Gene3D" id="1.10.443.10">
    <property type="entry name" value="Intergrase catalytic core"/>
    <property type="match status" value="1"/>
</dbReference>
<gene>
    <name evidence="12" type="ordered locus">COPRO5265_0041</name>
</gene>
<dbReference type="GO" id="GO:0006310">
    <property type="term" value="P:DNA recombination"/>
    <property type="evidence" value="ECO:0007669"/>
    <property type="project" value="UniProtKB-KW"/>
</dbReference>
<evidence type="ECO:0000259" key="10">
    <source>
        <dbReference type="PROSITE" id="PS51898"/>
    </source>
</evidence>
<dbReference type="PANTHER" id="PTHR30349:SF77">
    <property type="entry name" value="TYROSINE RECOMBINASE XERC"/>
    <property type="match status" value="1"/>
</dbReference>
<evidence type="ECO:0000256" key="2">
    <source>
        <dbReference type="ARBA" id="ARBA00022490"/>
    </source>
</evidence>
<evidence type="ECO:0000259" key="11">
    <source>
        <dbReference type="PROSITE" id="PS51900"/>
    </source>
</evidence>
<dbReference type="OrthoDB" id="9801717at2"/>
<comment type="subcellular location">
    <subcellularLocation>
        <location evidence="1">Cytoplasm</location>
    </subcellularLocation>
</comment>
<keyword evidence="4" id="KW-0159">Chromosome partition</keyword>
<evidence type="ECO:0000256" key="4">
    <source>
        <dbReference type="ARBA" id="ARBA00022829"/>
    </source>
</evidence>
<accession>B5Y6L6</accession>
<evidence type="ECO:0000313" key="12">
    <source>
        <dbReference type="EMBL" id="ACI18077.1"/>
    </source>
</evidence>
<dbReference type="PROSITE" id="PS51900">
    <property type="entry name" value="CB"/>
    <property type="match status" value="1"/>
</dbReference>
<evidence type="ECO:0000256" key="9">
    <source>
        <dbReference type="PROSITE-ProRule" id="PRU01248"/>
    </source>
</evidence>
<feature type="domain" description="Core-binding (CB)" evidence="11">
    <location>
        <begin position="1"/>
        <end position="84"/>
    </location>
</feature>
<keyword evidence="3" id="KW-0132">Cell division</keyword>
<dbReference type="SUPFAM" id="SSF56349">
    <property type="entry name" value="DNA breaking-rejoining enzymes"/>
    <property type="match status" value="1"/>
</dbReference>
<keyword evidence="8" id="KW-0131">Cell cycle</keyword>
<organism evidence="12 13">
    <name type="scientific">Coprothermobacter proteolyticus (strain ATCC 35245 / DSM 5265 / OCM 4 / BT)</name>
    <dbReference type="NCBI Taxonomy" id="309798"/>
    <lineage>
        <taxon>Bacteria</taxon>
        <taxon>Pseudomonadati</taxon>
        <taxon>Coprothermobacterota</taxon>
        <taxon>Coprothermobacteria</taxon>
        <taxon>Coprothermobacterales</taxon>
        <taxon>Coprothermobacteraceae</taxon>
        <taxon>Coprothermobacter</taxon>
    </lineage>
</organism>
<dbReference type="InterPro" id="IPR013762">
    <property type="entry name" value="Integrase-like_cat_sf"/>
</dbReference>
<reference evidence="13" key="1">
    <citation type="submission" date="2008-08" db="EMBL/GenBank/DDBJ databases">
        <title>The complete genome sequence of Coprothermobacter proteolyticus strain ATCC 5245 / DSM 5265 / BT.</title>
        <authorList>
            <person name="Dodson R.J."/>
            <person name="Durkin A.S."/>
            <person name="Wu M."/>
            <person name="Eisen J."/>
            <person name="Sutton G."/>
        </authorList>
    </citation>
    <scope>NUCLEOTIDE SEQUENCE [LARGE SCALE GENOMIC DNA]</scope>
    <source>
        <strain evidence="13">ATCC 35245 / DSM 5265 / OCM 4 / BT</strain>
    </source>
</reference>
<dbReference type="PANTHER" id="PTHR30349">
    <property type="entry name" value="PHAGE INTEGRASE-RELATED"/>
    <property type="match status" value="1"/>
</dbReference>
<evidence type="ECO:0000256" key="3">
    <source>
        <dbReference type="ARBA" id="ARBA00022618"/>
    </source>
</evidence>
<dbReference type="KEGG" id="cpo:COPRO5265_0041"/>
<dbReference type="GO" id="GO:0007059">
    <property type="term" value="P:chromosome segregation"/>
    <property type="evidence" value="ECO:0007669"/>
    <property type="project" value="UniProtKB-KW"/>
</dbReference>
<dbReference type="GO" id="GO:0005737">
    <property type="term" value="C:cytoplasm"/>
    <property type="evidence" value="ECO:0007669"/>
    <property type="project" value="UniProtKB-SubCell"/>
</dbReference>
<dbReference type="InterPro" id="IPR011010">
    <property type="entry name" value="DNA_brk_join_enz"/>
</dbReference>
<dbReference type="GO" id="GO:0003677">
    <property type="term" value="F:DNA binding"/>
    <property type="evidence" value="ECO:0007669"/>
    <property type="project" value="UniProtKB-UniRule"/>
</dbReference>
<dbReference type="AlphaFoldDB" id="B5Y6L6"/>
<name>B5Y6L6_COPPD</name>
<keyword evidence="5" id="KW-0229">DNA integration</keyword>
<dbReference type="PROSITE" id="PS51898">
    <property type="entry name" value="TYR_RECOMBINASE"/>
    <property type="match status" value="1"/>
</dbReference>
<keyword evidence="6 9" id="KW-0238">DNA-binding</keyword>
<dbReference type="STRING" id="309798.COPRO5265_0041"/>
<keyword evidence="13" id="KW-1185">Reference proteome</keyword>
<keyword evidence="7" id="KW-0233">DNA recombination</keyword>
<dbReference type="eggNOG" id="COG4974">
    <property type="taxonomic scope" value="Bacteria"/>
</dbReference>
<dbReference type="InterPro" id="IPR010998">
    <property type="entry name" value="Integrase_recombinase_N"/>
</dbReference>
<evidence type="ECO:0000256" key="5">
    <source>
        <dbReference type="ARBA" id="ARBA00022908"/>
    </source>
</evidence>
<evidence type="ECO:0000256" key="8">
    <source>
        <dbReference type="ARBA" id="ARBA00023306"/>
    </source>
</evidence>
<dbReference type="Gene3D" id="1.10.150.130">
    <property type="match status" value="1"/>
</dbReference>
<dbReference type="EMBL" id="CP001145">
    <property type="protein sequence ID" value="ACI18077.1"/>
    <property type="molecule type" value="Genomic_DNA"/>
</dbReference>
<dbReference type="Pfam" id="PF02899">
    <property type="entry name" value="Phage_int_SAM_1"/>
    <property type="match status" value="1"/>
</dbReference>
<dbReference type="HOGENOM" id="CLU_027562_9_2_9"/>